<evidence type="ECO:0000256" key="1">
    <source>
        <dbReference type="ARBA" id="ARBA00001561"/>
    </source>
</evidence>
<dbReference type="EMBL" id="CP012332">
    <property type="protein sequence ID" value="AKU90220.1"/>
    <property type="molecule type" value="Genomic_DNA"/>
</dbReference>
<feature type="domain" description="MurNAc-LAA" evidence="6">
    <location>
        <begin position="126"/>
        <end position="282"/>
    </location>
</feature>
<accession>A0A0K1P9N2</accession>
<dbReference type="RefSeq" id="WP_050724697.1">
    <property type="nucleotide sequence ID" value="NZ_CP012332.1"/>
</dbReference>
<keyword evidence="5" id="KW-0732">Signal</keyword>
<dbReference type="Gene3D" id="3.40.630.40">
    <property type="entry name" value="Zn-dependent exopeptidases"/>
    <property type="match status" value="1"/>
</dbReference>
<evidence type="ECO:0000313" key="8">
    <source>
        <dbReference type="Proteomes" id="UP000055590"/>
    </source>
</evidence>
<reference evidence="7 8" key="1">
    <citation type="submission" date="2015-08" db="EMBL/GenBank/DDBJ databases">
        <authorList>
            <person name="Babu N.S."/>
            <person name="Beckwith C.J."/>
            <person name="Beseler K.G."/>
            <person name="Brison A."/>
            <person name="Carone J.V."/>
            <person name="Caskin T.P."/>
            <person name="Diamond M."/>
            <person name="Durham M.E."/>
            <person name="Foxe J.M."/>
            <person name="Go M."/>
            <person name="Henderson B.A."/>
            <person name="Jones I.B."/>
            <person name="McGettigan J.A."/>
            <person name="Micheletti S.J."/>
            <person name="Nasrallah M.E."/>
            <person name="Ortiz D."/>
            <person name="Piller C.R."/>
            <person name="Privatt S.R."/>
            <person name="Schneider S.L."/>
            <person name="Sharp S."/>
            <person name="Smith T.C."/>
            <person name="Stanton J.D."/>
            <person name="Ullery H.E."/>
            <person name="Wilson R.J."/>
            <person name="Serrano M.G."/>
            <person name="Buck G."/>
            <person name="Lee V."/>
            <person name="Wang Y."/>
            <person name="Carvalho R."/>
            <person name="Voegtly L."/>
            <person name="Shi R."/>
            <person name="Duckworth R."/>
            <person name="Johnson A."/>
            <person name="Loviza R."/>
            <person name="Walstead R."/>
            <person name="Shah Z."/>
            <person name="Kiflezghi M."/>
            <person name="Wade K."/>
            <person name="Ball S.L."/>
            <person name="Bradley K.W."/>
            <person name="Asai D.J."/>
            <person name="Bowman C.A."/>
            <person name="Russell D.A."/>
            <person name="Pope W.H."/>
            <person name="Jacobs-Sera D."/>
            <person name="Hendrix R.W."/>
            <person name="Hatfull G.F."/>
        </authorList>
    </citation>
    <scope>NUCLEOTIDE SEQUENCE [LARGE SCALE GENOMIC DNA]</scope>
    <source>
        <strain evidence="7 8">DSM 27710</strain>
    </source>
</reference>
<dbReference type="Proteomes" id="UP000055590">
    <property type="component" value="Chromosome"/>
</dbReference>
<dbReference type="AlphaFoldDB" id="A0A0K1P9N2"/>
<dbReference type="PATRIC" id="fig|1391653.3.peg.625"/>
<feature type="chain" id="PRO_5005465523" description="N-acetylmuramoyl-L-alanine amidase" evidence="5">
    <location>
        <begin position="21"/>
        <end position="317"/>
    </location>
</feature>
<dbReference type="Pfam" id="PF01520">
    <property type="entry name" value="Amidase_3"/>
    <property type="match status" value="1"/>
</dbReference>
<dbReference type="InterPro" id="IPR050695">
    <property type="entry name" value="N-acetylmuramoyl_amidase_3"/>
</dbReference>
<evidence type="ECO:0000256" key="5">
    <source>
        <dbReference type="SAM" id="SignalP"/>
    </source>
</evidence>
<name>A0A0K1P9N2_9BACT</name>
<organism evidence="7 8">
    <name type="scientific">Vulgatibacter incomptus</name>
    <dbReference type="NCBI Taxonomy" id="1391653"/>
    <lineage>
        <taxon>Bacteria</taxon>
        <taxon>Pseudomonadati</taxon>
        <taxon>Myxococcota</taxon>
        <taxon>Myxococcia</taxon>
        <taxon>Myxococcales</taxon>
        <taxon>Cystobacterineae</taxon>
        <taxon>Vulgatibacteraceae</taxon>
        <taxon>Vulgatibacter</taxon>
    </lineage>
</organism>
<dbReference type="GO" id="GO:0030288">
    <property type="term" value="C:outer membrane-bounded periplasmic space"/>
    <property type="evidence" value="ECO:0007669"/>
    <property type="project" value="TreeGrafter"/>
</dbReference>
<dbReference type="SUPFAM" id="SSF53187">
    <property type="entry name" value="Zn-dependent exopeptidases"/>
    <property type="match status" value="1"/>
</dbReference>
<dbReference type="PANTHER" id="PTHR30404:SF0">
    <property type="entry name" value="N-ACETYLMURAMOYL-L-ALANINE AMIDASE AMIC"/>
    <property type="match status" value="1"/>
</dbReference>
<dbReference type="CDD" id="cd02696">
    <property type="entry name" value="MurNAc-LAA"/>
    <property type="match status" value="1"/>
</dbReference>
<dbReference type="GO" id="GO:0008745">
    <property type="term" value="F:N-acetylmuramoyl-L-alanine amidase activity"/>
    <property type="evidence" value="ECO:0007669"/>
    <property type="project" value="UniProtKB-EC"/>
</dbReference>
<feature type="signal peptide" evidence="5">
    <location>
        <begin position="1"/>
        <end position="20"/>
    </location>
</feature>
<feature type="region of interest" description="Disordered" evidence="4">
    <location>
        <begin position="293"/>
        <end position="317"/>
    </location>
</feature>
<sequence length="317" mass="32717">MPFRAAAVLLLVVLSMGATAVATTAHPAALSNAAPVSAPAEVGAHPSATRSPADAGNAKPARRGLRVVIDPGHGGDKDGAIGPNRLKEKDVALAIALELRKELASRGHEAILTRERDLPLALGPRIRVANERGADLFVSIHLNSLPEGADRARVSGVETYFLSADATDDRALALAHAENSDDSPEAAGIDAGPLGAILADLARTEAHASSARLAYLTHSHLLAGIGARDRGVRQAPFTVLQGAEMPAVLVEVGYISHPGEAARLETNAERLRVARALADGIDAFQLEVVEKSTPHDAAGKGGSRYEAPPVVAGDEGP</sequence>
<keyword evidence="3" id="KW-0378">Hydrolase</keyword>
<evidence type="ECO:0000256" key="2">
    <source>
        <dbReference type="ARBA" id="ARBA00011901"/>
    </source>
</evidence>
<dbReference type="OrthoDB" id="9806267at2"/>
<dbReference type="InterPro" id="IPR002508">
    <property type="entry name" value="MurNAc-LAA_cat"/>
</dbReference>
<keyword evidence="8" id="KW-1185">Reference proteome</keyword>
<evidence type="ECO:0000313" key="7">
    <source>
        <dbReference type="EMBL" id="AKU90220.1"/>
    </source>
</evidence>
<evidence type="ECO:0000259" key="6">
    <source>
        <dbReference type="SMART" id="SM00646"/>
    </source>
</evidence>
<dbReference type="PANTHER" id="PTHR30404">
    <property type="entry name" value="N-ACETYLMURAMOYL-L-ALANINE AMIDASE"/>
    <property type="match status" value="1"/>
</dbReference>
<dbReference type="SMART" id="SM00646">
    <property type="entry name" value="Ami_3"/>
    <property type="match status" value="1"/>
</dbReference>
<comment type="catalytic activity">
    <reaction evidence="1">
        <text>Hydrolyzes the link between N-acetylmuramoyl residues and L-amino acid residues in certain cell-wall glycopeptides.</text>
        <dbReference type="EC" id="3.5.1.28"/>
    </reaction>
</comment>
<protein>
    <recommendedName>
        <fullName evidence="2">N-acetylmuramoyl-L-alanine amidase</fullName>
        <ecNumber evidence="2">3.5.1.28</ecNumber>
    </recommendedName>
</protein>
<feature type="region of interest" description="Disordered" evidence="4">
    <location>
        <begin position="41"/>
        <end position="83"/>
    </location>
</feature>
<dbReference type="KEGG" id="vin:AKJ08_0607"/>
<feature type="compositionally biased region" description="Basic and acidic residues" evidence="4">
    <location>
        <begin position="73"/>
        <end position="83"/>
    </location>
</feature>
<gene>
    <name evidence="7" type="ORF">AKJ08_0607</name>
</gene>
<evidence type="ECO:0000256" key="3">
    <source>
        <dbReference type="ARBA" id="ARBA00022801"/>
    </source>
</evidence>
<dbReference type="EC" id="3.5.1.28" evidence="2"/>
<dbReference type="GO" id="GO:0009253">
    <property type="term" value="P:peptidoglycan catabolic process"/>
    <property type="evidence" value="ECO:0007669"/>
    <property type="project" value="InterPro"/>
</dbReference>
<proteinExistence type="predicted"/>
<dbReference type="STRING" id="1391653.AKJ08_0607"/>
<evidence type="ECO:0000256" key="4">
    <source>
        <dbReference type="SAM" id="MobiDB-lite"/>
    </source>
</evidence>